<dbReference type="AlphaFoldDB" id="A0A8C8VN75"/>
<dbReference type="PANTHER" id="PTHR16036">
    <property type="entry name" value="ANKYRIN REPEAT AND ZINC FINGER DOMAIN-CONTAINING PROTEIN 1"/>
    <property type="match status" value="1"/>
</dbReference>
<name>A0A8C8VN75_9SAUR</name>
<sequence>MADHPAQYDYRQAKVPEPLTPEMEAQRREKQRAQRAQRKQQAQEQEEKRRFAALSDREKRALAAERRLAGQLLDTGAALTNPRRCWQCGESLLGQIPFCYLDFSFCSTGCLQTHRRGRPGPP</sequence>
<evidence type="ECO:0000313" key="3">
    <source>
        <dbReference type="Ensembl" id="ENSPCEP00000020024.1"/>
    </source>
</evidence>
<reference evidence="3" key="2">
    <citation type="submission" date="2025-09" db="UniProtKB">
        <authorList>
            <consortium name="Ensembl"/>
        </authorList>
    </citation>
    <scope>IDENTIFICATION</scope>
</reference>
<keyword evidence="4" id="KW-1185">Reference proteome</keyword>
<dbReference type="InterPro" id="IPR041540">
    <property type="entry name" value="VATC"/>
</dbReference>
<evidence type="ECO:0000256" key="1">
    <source>
        <dbReference type="SAM" id="MobiDB-lite"/>
    </source>
</evidence>
<evidence type="ECO:0000313" key="4">
    <source>
        <dbReference type="Proteomes" id="UP000694393"/>
    </source>
</evidence>
<feature type="region of interest" description="Disordered" evidence="1">
    <location>
        <begin position="1"/>
        <end position="56"/>
    </location>
</feature>
<proteinExistence type="predicted"/>
<dbReference type="GO" id="GO:0036503">
    <property type="term" value="P:ERAD pathway"/>
    <property type="evidence" value="ECO:0007669"/>
    <property type="project" value="TreeGrafter"/>
</dbReference>
<accession>A0A8C8VN75</accession>
<feature type="domain" description="Vms1-associating treble clef" evidence="2">
    <location>
        <begin position="81"/>
        <end position="119"/>
    </location>
</feature>
<dbReference type="Pfam" id="PF18716">
    <property type="entry name" value="VATC"/>
    <property type="match status" value="1"/>
</dbReference>
<dbReference type="PANTHER" id="PTHR16036:SF2">
    <property type="entry name" value="TRNA ENDONUCLEASE ANKZF1"/>
    <property type="match status" value="1"/>
</dbReference>
<feature type="compositionally biased region" description="Basic and acidic residues" evidence="1">
    <location>
        <begin position="45"/>
        <end position="56"/>
    </location>
</feature>
<protein>
    <recommendedName>
        <fullName evidence="2">Vms1-associating treble clef domain-containing protein</fullName>
    </recommendedName>
</protein>
<dbReference type="Proteomes" id="UP000694393">
    <property type="component" value="Unplaced"/>
</dbReference>
<dbReference type="Ensembl" id="ENSPCET00000020694.1">
    <property type="protein sequence ID" value="ENSPCEP00000020024.1"/>
    <property type="gene ID" value="ENSPCEG00000015489.1"/>
</dbReference>
<evidence type="ECO:0000259" key="2">
    <source>
        <dbReference type="Pfam" id="PF18716"/>
    </source>
</evidence>
<organism evidence="3 4">
    <name type="scientific">Pelusios castaneus</name>
    <name type="common">West African mud turtle</name>
    <dbReference type="NCBI Taxonomy" id="367368"/>
    <lineage>
        <taxon>Eukaryota</taxon>
        <taxon>Metazoa</taxon>
        <taxon>Chordata</taxon>
        <taxon>Craniata</taxon>
        <taxon>Vertebrata</taxon>
        <taxon>Euteleostomi</taxon>
        <taxon>Archelosauria</taxon>
        <taxon>Testudinata</taxon>
        <taxon>Testudines</taxon>
        <taxon>Pleurodira</taxon>
        <taxon>Pelomedusidae</taxon>
        <taxon>Pelusios</taxon>
    </lineage>
</organism>
<reference evidence="3" key="1">
    <citation type="submission" date="2025-08" db="UniProtKB">
        <authorList>
            <consortium name="Ensembl"/>
        </authorList>
    </citation>
    <scope>IDENTIFICATION</scope>
</reference>
<dbReference type="InterPro" id="IPR047139">
    <property type="entry name" value="ANKZ1/VMS1"/>
</dbReference>